<gene>
    <name evidence="1" type="ORF">ACFS25_15655</name>
</gene>
<dbReference type="EMBL" id="JBHUOM010000012">
    <property type="protein sequence ID" value="MFD2935226.1"/>
    <property type="molecule type" value="Genomic_DNA"/>
</dbReference>
<dbReference type="RefSeq" id="WP_381502737.1">
    <property type="nucleotide sequence ID" value="NZ_JBHUOM010000012.1"/>
</dbReference>
<keyword evidence="2" id="KW-1185">Reference proteome</keyword>
<proteinExistence type="predicted"/>
<evidence type="ECO:0000313" key="2">
    <source>
        <dbReference type="Proteomes" id="UP001597512"/>
    </source>
</evidence>
<dbReference type="Proteomes" id="UP001597512">
    <property type="component" value="Unassembled WGS sequence"/>
</dbReference>
<reference evidence="2" key="1">
    <citation type="journal article" date="2019" name="Int. J. Syst. Evol. Microbiol.">
        <title>The Global Catalogue of Microorganisms (GCM) 10K type strain sequencing project: providing services to taxonomists for standard genome sequencing and annotation.</title>
        <authorList>
            <consortium name="The Broad Institute Genomics Platform"/>
            <consortium name="The Broad Institute Genome Sequencing Center for Infectious Disease"/>
            <person name="Wu L."/>
            <person name="Ma J."/>
        </authorList>
    </citation>
    <scope>NUCLEOTIDE SEQUENCE [LARGE SCALE GENOMIC DNA]</scope>
    <source>
        <strain evidence="2">KCTC 52490</strain>
    </source>
</reference>
<accession>A0ABW6AIF3</accession>
<evidence type="ECO:0008006" key="3">
    <source>
        <dbReference type="Google" id="ProtNLM"/>
    </source>
</evidence>
<organism evidence="1 2">
    <name type="scientific">Spirosoma flavum</name>
    <dbReference type="NCBI Taxonomy" id="2048557"/>
    <lineage>
        <taxon>Bacteria</taxon>
        <taxon>Pseudomonadati</taxon>
        <taxon>Bacteroidota</taxon>
        <taxon>Cytophagia</taxon>
        <taxon>Cytophagales</taxon>
        <taxon>Cytophagaceae</taxon>
        <taxon>Spirosoma</taxon>
    </lineage>
</organism>
<comment type="caution">
    <text evidence="1">The sequence shown here is derived from an EMBL/GenBank/DDBJ whole genome shotgun (WGS) entry which is preliminary data.</text>
</comment>
<sequence>MLNSEPTNFANRRVRIIHRDYPADREQYLQLHSLLKIVSERYALFASEREYHAEFYVLFIKPWTEDFAVLYRKAFGKAPTVLPIPYQYDYLLETSQMWPLKRVSD</sequence>
<name>A0ABW6AIF3_9BACT</name>
<evidence type="ECO:0000313" key="1">
    <source>
        <dbReference type="EMBL" id="MFD2935226.1"/>
    </source>
</evidence>
<protein>
    <recommendedName>
        <fullName evidence="3">DUF695 domain-containing protein</fullName>
    </recommendedName>
</protein>